<dbReference type="Pfam" id="PF11951">
    <property type="entry name" value="Fungal_trans_2"/>
    <property type="match status" value="1"/>
</dbReference>
<dbReference type="GO" id="GO:0000981">
    <property type="term" value="F:DNA-binding transcription factor activity, RNA polymerase II-specific"/>
    <property type="evidence" value="ECO:0007669"/>
    <property type="project" value="InterPro"/>
</dbReference>
<dbReference type="InterPro" id="IPR001138">
    <property type="entry name" value="Zn2Cys6_DnaBD"/>
</dbReference>
<dbReference type="PANTHER" id="PTHR37534:SF39">
    <property type="entry name" value="TRANSCRIPTION FACTOR DOMAIN-CONTAINING PROTEIN"/>
    <property type="match status" value="1"/>
</dbReference>
<proteinExistence type="predicted"/>
<dbReference type="CDD" id="cd00067">
    <property type="entry name" value="GAL4"/>
    <property type="match status" value="1"/>
</dbReference>
<keyword evidence="6" id="KW-1185">Reference proteome</keyword>
<feature type="domain" description="Zn(2)-C6 fungal-type" evidence="4">
    <location>
        <begin position="9"/>
        <end position="37"/>
    </location>
</feature>
<sequence>MAPPRGGRGCWTCKERKIACDRQFPQCRICLGSGRECKGYGMRLSWPRSNDSKRLQVVNARKGSQKSASSSVPHWFINVYNSDIERLHDMLNPLTKRNVLPPLKRSPRWTPIDLAGAEVDLFSYYQNIVSPMLTSINNPAVQSLIFRMTLTDGALASVAIIFGIFALTCIHLNDPFRAQMYQTKARDAIKAAAIQQTGRGDKLRIIVAMNLLVMFEAIVSVDTRVNWAHNICFIKHASIKAYDINQAHTGDSALVLYWAYYFDVISKFSIRHYERRWKAAIACAKMEQLTVVARNSPETTNIIPTLGCSLEVWGAIASSLNTVIHTMDGNDDQTEVLNKLERRLKHAQQVIKVEELYEYDPGSMEKAQQTHSIAELYRLAGLIYLYRVGYSATATHSSLQAAKTSAFVILERLYTCERTFPLFIVGCEARTDNQRATILRLINNTRAQFTPTLITRIHNYLERFWAADELDVAQHTGYDEKISAILSSGCALPAFL</sequence>
<dbReference type="OrthoDB" id="5130013at2759"/>
<dbReference type="EMBL" id="KZ805359">
    <property type="protein sequence ID" value="PVI01305.1"/>
    <property type="molecule type" value="Genomic_DNA"/>
</dbReference>
<dbReference type="STRING" id="97972.A0A2V1DVM3"/>
<evidence type="ECO:0000256" key="3">
    <source>
        <dbReference type="SAM" id="Coils"/>
    </source>
</evidence>
<dbReference type="Pfam" id="PF00172">
    <property type="entry name" value="Zn_clus"/>
    <property type="match status" value="1"/>
</dbReference>
<dbReference type="PROSITE" id="PS50048">
    <property type="entry name" value="ZN2_CY6_FUNGAL_2"/>
    <property type="match status" value="1"/>
</dbReference>
<comment type="subcellular location">
    <subcellularLocation>
        <location evidence="1">Nucleus</location>
    </subcellularLocation>
</comment>
<evidence type="ECO:0000313" key="6">
    <source>
        <dbReference type="Proteomes" id="UP000244855"/>
    </source>
</evidence>
<dbReference type="Proteomes" id="UP000244855">
    <property type="component" value="Unassembled WGS sequence"/>
</dbReference>
<dbReference type="SMART" id="SM00066">
    <property type="entry name" value="GAL4"/>
    <property type="match status" value="1"/>
</dbReference>
<dbReference type="GO" id="GO:0000976">
    <property type="term" value="F:transcription cis-regulatory region binding"/>
    <property type="evidence" value="ECO:0007669"/>
    <property type="project" value="TreeGrafter"/>
</dbReference>
<dbReference type="InterPro" id="IPR036864">
    <property type="entry name" value="Zn2-C6_fun-type_DNA-bd_sf"/>
</dbReference>
<dbReference type="GO" id="GO:0005634">
    <property type="term" value="C:nucleus"/>
    <property type="evidence" value="ECO:0007669"/>
    <property type="project" value="UniProtKB-SubCell"/>
</dbReference>
<dbReference type="SUPFAM" id="SSF57701">
    <property type="entry name" value="Zn2/Cys6 DNA-binding domain"/>
    <property type="match status" value="1"/>
</dbReference>
<evidence type="ECO:0000313" key="5">
    <source>
        <dbReference type="EMBL" id="PVI01305.1"/>
    </source>
</evidence>
<dbReference type="InterPro" id="IPR021858">
    <property type="entry name" value="Fun_TF"/>
</dbReference>
<organism evidence="5 6">
    <name type="scientific">Periconia macrospinosa</name>
    <dbReference type="NCBI Taxonomy" id="97972"/>
    <lineage>
        <taxon>Eukaryota</taxon>
        <taxon>Fungi</taxon>
        <taxon>Dikarya</taxon>
        <taxon>Ascomycota</taxon>
        <taxon>Pezizomycotina</taxon>
        <taxon>Dothideomycetes</taxon>
        <taxon>Pleosporomycetidae</taxon>
        <taxon>Pleosporales</taxon>
        <taxon>Massarineae</taxon>
        <taxon>Periconiaceae</taxon>
        <taxon>Periconia</taxon>
    </lineage>
</organism>
<name>A0A2V1DVM3_9PLEO</name>
<dbReference type="AlphaFoldDB" id="A0A2V1DVM3"/>
<evidence type="ECO:0000259" key="4">
    <source>
        <dbReference type="PROSITE" id="PS50048"/>
    </source>
</evidence>
<keyword evidence="3" id="KW-0175">Coiled coil</keyword>
<reference evidence="5 6" key="1">
    <citation type="journal article" date="2018" name="Sci. Rep.">
        <title>Comparative genomics provides insights into the lifestyle and reveals functional heterogeneity of dark septate endophytic fungi.</title>
        <authorList>
            <person name="Knapp D.G."/>
            <person name="Nemeth J.B."/>
            <person name="Barry K."/>
            <person name="Hainaut M."/>
            <person name="Henrissat B."/>
            <person name="Johnson J."/>
            <person name="Kuo A."/>
            <person name="Lim J.H.P."/>
            <person name="Lipzen A."/>
            <person name="Nolan M."/>
            <person name="Ohm R.A."/>
            <person name="Tamas L."/>
            <person name="Grigoriev I.V."/>
            <person name="Spatafora J.W."/>
            <person name="Nagy L.G."/>
            <person name="Kovacs G.M."/>
        </authorList>
    </citation>
    <scope>NUCLEOTIDE SEQUENCE [LARGE SCALE GENOMIC DNA]</scope>
    <source>
        <strain evidence="5 6">DSE2036</strain>
    </source>
</reference>
<feature type="coiled-coil region" evidence="3">
    <location>
        <begin position="330"/>
        <end position="357"/>
    </location>
</feature>
<dbReference type="GO" id="GO:0045944">
    <property type="term" value="P:positive regulation of transcription by RNA polymerase II"/>
    <property type="evidence" value="ECO:0007669"/>
    <property type="project" value="TreeGrafter"/>
</dbReference>
<dbReference type="GO" id="GO:0008270">
    <property type="term" value="F:zinc ion binding"/>
    <property type="evidence" value="ECO:0007669"/>
    <property type="project" value="InterPro"/>
</dbReference>
<dbReference type="PANTHER" id="PTHR37534">
    <property type="entry name" value="TRANSCRIPTIONAL ACTIVATOR PROTEIN UGA3"/>
    <property type="match status" value="1"/>
</dbReference>
<gene>
    <name evidence="5" type="ORF">DM02DRAFT_727946</name>
</gene>
<evidence type="ECO:0000256" key="1">
    <source>
        <dbReference type="ARBA" id="ARBA00004123"/>
    </source>
</evidence>
<dbReference type="PROSITE" id="PS00463">
    <property type="entry name" value="ZN2_CY6_FUNGAL_1"/>
    <property type="match status" value="1"/>
</dbReference>
<accession>A0A2V1DVM3</accession>
<dbReference type="Gene3D" id="4.10.240.10">
    <property type="entry name" value="Zn(2)-C6 fungal-type DNA-binding domain"/>
    <property type="match status" value="1"/>
</dbReference>
<evidence type="ECO:0000256" key="2">
    <source>
        <dbReference type="ARBA" id="ARBA00023242"/>
    </source>
</evidence>
<protein>
    <recommendedName>
        <fullName evidence="4">Zn(2)-C6 fungal-type domain-containing protein</fullName>
    </recommendedName>
</protein>
<keyword evidence="2" id="KW-0539">Nucleus</keyword>